<dbReference type="InterPro" id="IPR025403">
    <property type="entry name" value="TgpA-like_C"/>
</dbReference>
<dbReference type="InterPro" id="IPR002931">
    <property type="entry name" value="Transglutaminase-like"/>
</dbReference>
<gene>
    <name evidence="4" type="ORF">HGMM_F40G09C29</name>
</gene>
<dbReference type="InterPro" id="IPR038765">
    <property type="entry name" value="Papain-like_cys_pep_sf"/>
</dbReference>
<keyword evidence="2" id="KW-1133">Transmembrane helix</keyword>
<dbReference type="AlphaFoldDB" id="H5SK96"/>
<evidence type="ECO:0000256" key="1">
    <source>
        <dbReference type="SAM" id="MobiDB-lite"/>
    </source>
</evidence>
<feature type="transmembrane region" description="Helical" evidence="2">
    <location>
        <begin position="40"/>
        <end position="58"/>
    </location>
</feature>
<organism evidence="4">
    <name type="scientific">uncultured Chloroflexota bacterium</name>
    <dbReference type="NCBI Taxonomy" id="166587"/>
    <lineage>
        <taxon>Bacteria</taxon>
        <taxon>Bacillati</taxon>
        <taxon>Chloroflexota</taxon>
        <taxon>environmental samples</taxon>
    </lineage>
</organism>
<dbReference type="Gene3D" id="3.10.620.30">
    <property type="match status" value="1"/>
</dbReference>
<dbReference type="InterPro" id="IPR052901">
    <property type="entry name" value="Bact_TGase-like"/>
</dbReference>
<feature type="transmembrane region" description="Helical" evidence="2">
    <location>
        <begin position="149"/>
        <end position="165"/>
    </location>
</feature>
<accession>H5SK96</accession>
<proteinExistence type="predicted"/>
<keyword evidence="2" id="KW-0472">Membrane</keyword>
<dbReference type="Pfam" id="PF13559">
    <property type="entry name" value="DUF4129"/>
    <property type="match status" value="1"/>
</dbReference>
<protein>
    <submittedName>
        <fullName evidence="4">Transglutaminase family protein</fullName>
    </submittedName>
</protein>
<dbReference type="EMBL" id="AP011752">
    <property type="protein sequence ID" value="BAL56582.1"/>
    <property type="molecule type" value="Genomic_DNA"/>
</dbReference>
<reference evidence="4" key="1">
    <citation type="journal article" date="2005" name="Environ. Microbiol.">
        <title>Genetic and functional properties of uncultivated thermophilic crenarchaeotes from a subsurface gold mine as revealed by analysis of genome fragments.</title>
        <authorList>
            <person name="Nunoura T."/>
            <person name="Hirayama H."/>
            <person name="Takami H."/>
            <person name="Oida H."/>
            <person name="Nishi S."/>
            <person name="Shimamura S."/>
            <person name="Suzuki Y."/>
            <person name="Inagaki F."/>
            <person name="Takai K."/>
            <person name="Nealson K.H."/>
            <person name="Horikoshi K."/>
        </authorList>
    </citation>
    <scope>NUCLEOTIDE SEQUENCE</scope>
</reference>
<dbReference type="PANTHER" id="PTHR42736:SF1">
    <property type="entry name" value="PROTEIN-GLUTAMINE GAMMA-GLUTAMYLTRANSFERASE"/>
    <property type="match status" value="1"/>
</dbReference>
<keyword evidence="2" id="KW-0812">Transmembrane</keyword>
<evidence type="ECO:0000256" key="2">
    <source>
        <dbReference type="SAM" id="Phobius"/>
    </source>
</evidence>
<dbReference type="PANTHER" id="PTHR42736">
    <property type="entry name" value="PROTEIN-GLUTAMINE GAMMA-GLUTAMYLTRANSFERASE"/>
    <property type="match status" value="1"/>
</dbReference>
<evidence type="ECO:0000259" key="3">
    <source>
        <dbReference type="SMART" id="SM00460"/>
    </source>
</evidence>
<feature type="transmembrane region" description="Helical" evidence="2">
    <location>
        <begin position="217"/>
        <end position="235"/>
    </location>
</feature>
<reference evidence="4" key="2">
    <citation type="journal article" date="2012" name="PLoS ONE">
        <title>A Deeply Branching Thermophilic Bacterium with an Ancient Acetyl-CoA Pathway Dominates a Subsurface Ecosystem.</title>
        <authorList>
            <person name="Takami H."/>
            <person name="Noguchi H."/>
            <person name="Takaki Y."/>
            <person name="Uchiyama I."/>
            <person name="Toyoda A."/>
            <person name="Nishi S."/>
            <person name="Chee G.-J."/>
            <person name="Arai W."/>
            <person name="Nunoura T."/>
            <person name="Itoh T."/>
            <person name="Hattori M."/>
            <person name="Takai K."/>
        </authorList>
    </citation>
    <scope>NUCLEOTIDE SEQUENCE</scope>
</reference>
<dbReference type="InterPro" id="IPR021878">
    <property type="entry name" value="TgpA_N"/>
</dbReference>
<evidence type="ECO:0000313" key="4">
    <source>
        <dbReference type="EMBL" id="BAL56582.1"/>
    </source>
</evidence>
<feature type="transmembrane region" description="Helical" evidence="2">
    <location>
        <begin position="120"/>
        <end position="142"/>
    </location>
</feature>
<feature type="transmembrane region" description="Helical" evidence="2">
    <location>
        <begin position="171"/>
        <end position="191"/>
    </location>
</feature>
<name>H5SK96_9CHLR</name>
<dbReference type="Pfam" id="PF11992">
    <property type="entry name" value="TgpA_N"/>
    <property type="match status" value="1"/>
</dbReference>
<dbReference type="SUPFAM" id="SSF54001">
    <property type="entry name" value="Cysteine proteinases"/>
    <property type="match status" value="1"/>
</dbReference>
<feature type="domain" description="Transglutaminase-like" evidence="3">
    <location>
        <begin position="492"/>
        <end position="562"/>
    </location>
</feature>
<dbReference type="SMART" id="SM00460">
    <property type="entry name" value="TGc"/>
    <property type="match status" value="1"/>
</dbReference>
<feature type="region of interest" description="Disordered" evidence="1">
    <location>
        <begin position="568"/>
        <end position="604"/>
    </location>
</feature>
<sequence>MKLWTKAPAFTWDLPSALFLFGLLLSVTIRANLTGWTEDLVYLPAIVVLSSLLGLLLGVSRFRHIGLTLLISGYSFIGLAWFFLQLEASSFPLSERLISTSLRLQRNLLAFAHREALGDAFLFIVLGYLLGWMLGLWCGFVLIRHNQSWAVLIPPSLLLTALYLYDPLHPASTTLWAYLTFAALLVARRYALQNQRQWKAHGTLVHSEAMHDLTSSALRVTLFALALAWLIPWALSPSSPVQKAWERLRKAWEPAQERLSEIVEPLRGQGGQGATHRRLALGLESARGEAILFIAETPPEAPVLRYYWREQVFDHFDGNVWTVSPEEQVPISSGQDLPVLLPRRGRELQISFQLFRPSSWIYTFAAPKNVDVEAQLSGFRISDASLDLLSLQASRRFDKGERYTLLTRVASPSSDDLREAEGALPRWVLDRYLQLPADFSPRLRALAETITRGMTTRYEKAEAITAYLRQQIAYAARIPPPPPGKDVMEWFLFEHRQGFCNYYASAEVLLLRAVGVPARLAVGYAQGESRDGGRYLVRERHAHAWPEVYFPGWGWVEFEPTASQQILVRPPRADSPPSPKGTIRPAQRRPSPRLPEEAEKLPATASGKEARSWLWLLFGGGSAILLTLLAKRYARKGNFPLYLENALMRYGLEAPPWLERWARWDALSPVEKAFEEINRALRHLGLRLPPSATPAERAAHLAEILPEVQPAIEELLQAYQKVIYGKGPGHSQRAQRAAMSIRRAVWRKTLHFKPKNP</sequence>
<feature type="transmembrane region" description="Helical" evidence="2">
    <location>
        <begin position="65"/>
        <end position="84"/>
    </location>
</feature>
<dbReference type="Pfam" id="PF01841">
    <property type="entry name" value="Transglut_core"/>
    <property type="match status" value="1"/>
</dbReference>